<accession>A0A0F0LLK5</accession>
<gene>
    <name evidence="7" type="primary">mtrR</name>
    <name evidence="7" type="ORF">RS86_01814</name>
</gene>
<evidence type="ECO:0000256" key="3">
    <source>
        <dbReference type="ARBA" id="ARBA00023125"/>
    </source>
</evidence>
<dbReference type="GO" id="GO:0000976">
    <property type="term" value="F:transcription cis-regulatory region binding"/>
    <property type="evidence" value="ECO:0007669"/>
    <property type="project" value="TreeGrafter"/>
</dbReference>
<organism evidence="7 8">
    <name type="scientific">Microbacterium azadirachtae</name>
    <dbReference type="NCBI Taxonomy" id="582680"/>
    <lineage>
        <taxon>Bacteria</taxon>
        <taxon>Bacillati</taxon>
        <taxon>Actinomycetota</taxon>
        <taxon>Actinomycetes</taxon>
        <taxon>Micrococcales</taxon>
        <taxon>Microbacteriaceae</taxon>
        <taxon>Microbacterium</taxon>
    </lineage>
</organism>
<dbReference type="GO" id="GO:0003700">
    <property type="term" value="F:DNA-binding transcription factor activity"/>
    <property type="evidence" value="ECO:0007669"/>
    <property type="project" value="TreeGrafter"/>
</dbReference>
<dbReference type="PANTHER" id="PTHR30055">
    <property type="entry name" value="HTH-TYPE TRANSCRIPTIONAL REGULATOR RUTR"/>
    <property type="match status" value="1"/>
</dbReference>
<keyword evidence="1" id="KW-0678">Repressor</keyword>
<evidence type="ECO:0000256" key="2">
    <source>
        <dbReference type="ARBA" id="ARBA00023015"/>
    </source>
</evidence>
<feature type="DNA-binding region" description="H-T-H motif" evidence="5">
    <location>
        <begin position="31"/>
        <end position="50"/>
    </location>
</feature>
<dbReference type="Pfam" id="PF00440">
    <property type="entry name" value="TetR_N"/>
    <property type="match status" value="1"/>
</dbReference>
<dbReference type="EMBL" id="JYIX01000034">
    <property type="protein sequence ID" value="KJL33155.1"/>
    <property type="molecule type" value="Genomic_DNA"/>
</dbReference>
<dbReference type="Pfam" id="PF13977">
    <property type="entry name" value="TetR_C_6"/>
    <property type="match status" value="1"/>
</dbReference>
<dbReference type="RefSeq" id="WP_045271922.1">
    <property type="nucleotide sequence ID" value="NZ_JYIX01000034.1"/>
</dbReference>
<dbReference type="InterPro" id="IPR050109">
    <property type="entry name" value="HTH-type_TetR-like_transc_reg"/>
</dbReference>
<evidence type="ECO:0000313" key="7">
    <source>
        <dbReference type="EMBL" id="KJL33155.1"/>
    </source>
</evidence>
<comment type="caution">
    <text evidence="7">The sequence shown here is derived from an EMBL/GenBank/DDBJ whole genome shotgun (WGS) entry which is preliminary data.</text>
</comment>
<evidence type="ECO:0000256" key="4">
    <source>
        <dbReference type="ARBA" id="ARBA00023163"/>
    </source>
</evidence>
<dbReference type="STRING" id="582680.RS86_01814"/>
<dbReference type="InterPro" id="IPR039538">
    <property type="entry name" value="BetI_C"/>
</dbReference>
<keyword evidence="8" id="KW-1185">Reference proteome</keyword>
<dbReference type="InterPro" id="IPR001647">
    <property type="entry name" value="HTH_TetR"/>
</dbReference>
<dbReference type="SUPFAM" id="SSF46689">
    <property type="entry name" value="Homeodomain-like"/>
    <property type="match status" value="1"/>
</dbReference>
<dbReference type="InterPro" id="IPR036271">
    <property type="entry name" value="Tet_transcr_reg_TetR-rel_C_sf"/>
</dbReference>
<keyword evidence="3 5" id="KW-0238">DNA-binding</keyword>
<evidence type="ECO:0000256" key="5">
    <source>
        <dbReference type="PROSITE-ProRule" id="PRU00335"/>
    </source>
</evidence>
<dbReference type="SUPFAM" id="SSF48498">
    <property type="entry name" value="Tetracyclin repressor-like, C-terminal domain"/>
    <property type="match status" value="1"/>
</dbReference>
<proteinExistence type="predicted"/>
<keyword evidence="2" id="KW-0805">Transcription regulation</keyword>
<sequence length="209" mass="23330">MPKIVDHDERRDHIADAATKVIAREGFERLTMRQIAAEAGYTHGAIARYFPTKESLLTASFVRLHVQANGRILTEVAGKRGLDALEQMCREILPFGDLGPKYARVVIAFWDHASQDTRVTQIHRENNQRWRDQFHRFLVEAREDGELADHIDIDTAVGEVASRNAGWQMVSVLLPEVAGDDRIEAGLQALLGELRGRPAGGSGRRGRDG</sequence>
<protein>
    <submittedName>
        <fullName evidence="7">HTH-type transcriptional regulator MtrR</fullName>
    </submittedName>
</protein>
<dbReference type="Gene3D" id="1.10.357.10">
    <property type="entry name" value="Tetracycline Repressor, domain 2"/>
    <property type="match status" value="1"/>
</dbReference>
<dbReference type="PATRIC" id="fig|582680.6.peg.1875"/>
<evidence type="ECO:0000313" key="8">
    <source>
        <dbReference type="Proteomes" id="UP000033740"/>
    </source>
</evidence>
<evidence type="ECO:0000259" key="6">
    <source>
        <dbReference type="PROSITE" id="PS50977"/>
    </source>
</evidence>
<dbReference type="PRINTS" id="PR00455">
    <property type="entry name" value="HTHTETR"/>
</dbReference>
<name>A0A0F0LLK5_9MICO</name>
<dbReference type="Proteomes" id="UP000033740">
    <property type="component" value="Unassembled WGS sequence"/>
</dbReference>
<reference evidence="7 8" key="1">
    <citation type="submission" date="2015-02" db="EMBL/GenBank/DDBJ databases">
        <title>Draft genome sequences of ten Microbacterium spp. with emphasis on heavy metal contaminated environments.</title>
        <authorList>
            <person name="Corretto E."/>
        </authorList>
    </citation>
    <scope>NUCLEOTIDE SEQUENCE [LARGE SCALE GENOMIC DNA]</scope>
    <source>
        <strain evidence="7 8">ARN176</strain>
    </source>
</reference>
<feature type="domain" description="HTH tetR-type" evidence="6">
    <location>
        <begin position="8"/>
        <end position="68"/>
    </location>
</feature>
<dbReference type="PROSITE" id="PS50977">
    <property type="entry name" value="HTH_TETR_2"/>
    <property type="match status" value="1"/>
</dbReference>
<keyword evidence="4" id="KW-0804">Transcription</keyword>
<dbReference type="PANTHER" id="PTHR30055:SF226">
    <property type="entry name" value="HTH-TYPE TRANSCRIPTIONAL REGULATOR PKSA"/>
    <property type="match status" value="1"/>
</dbReference>
<evidence type="ECO:0000256" key="1">
    <source>
        <dbReference type="ARBA" id="ARBA00022491"/>
    </source>
</evidence>
<dbReference type="InterPro" id="IPR009057">
    <property type="entry name" value="Homeodomain-like_sf"/>
</dbReference>
<dbReference type="AlphaFoldDB" id="A0A0F0LLK5"/>